<evidence type="ECO:0000256" key="1">
    <source>
        <dbReference type="ARBA" id="ARBA00004442"/>
    </source>
</evidence>
<evidence type="ECO:0000256" key="3">
    <source>
        <dbReference type="ARBA" id="ARBA00022729"/>
    </source>
</evidence>
<keyword evidence="5" id="KW-0998">Cell outer membrane</keyword>
<keyword evidence="4" id="KW-0472">Membrane</keyword>
<dbReference type="STRING" id="475255.SAMN04488101_11652"/>
<name>A0A1W2EU90_9SPHI</name>
<dbReference type="InterPro" id="IPR012944">
    <property type="entry name" value="SusD_RagB_dom"/>
</dbReference>
<organism evidence="8 9">
    <name type="scientific">Pedobacter nyackensis</name>
    <dbReference type="NCBI Taxonomy" id="475255"/>
    <lineage>
        <taxon>Bacteria</taxon>
        <taxon>Pseudomonadati</taxon>
        <taxon>Bacteroidota</taxon>
        <taxon>Sphingobacteriia</taxon>
        <taxon>Sphingobacteriales</taxon>
        <taxon>Sphingobacteriaceae</taxon>
        <taxon>Pedobacter</taxon>
    </lineage>
</organism>
<dbReference type="RefSeq" id="WP_084291553.1">
    <property type="nucleotide sequence ID" value="NZ_FWYB01000016.1"/>
</dbReference>
<feature type="domain" description="RagB/SusD" evidence="6">
    <location>
        <begin position="340"/>
        <end position="517"/>
    </location>
</feature>
<evidence type="ECO:0000313" key="9">
    <source>
        <dbReference type="Proteomes" id="UP000192678"/>
    </source>
</evidence>
<dbReference type="SUPFAM" id="SSF48452">
    <property type="entry name" value="TPR-like"/>
    <property type="match status" value="1"/>
</dbReference>
<dbReference type="CDD" id="cd08977">
    <property type="entry name" value="SusD"/>
    <property type="match status" value="1"/>
</dbReference>
<evidence type="ECO:0000256" key="2">
    <source>
        <dbReference type="ARBA" id="ARBA00006275"/>
    </source>
</evidence>
<dbReference type="GO" id="GO:0009279">
    <property type="term" value="C:cell outer membrane"/>
    <property type="evidence" value="ECO:0007669"/>
    <property type="project" value="UniProtKB-SubCell"/>
</dbReference>
<proteinExistence type="inferred from homology"/>
<dbReference type="EMBL" id="FWYB01000016">
    <property type="protein sequence ID" value="SMD13277.1"/>
    <property type="molecule type" value="Genomic_DNA"/>
</dbReference>
<evidence type="ECO:0000256" key="5">
    <source>
        <dbReference type="ARBA" id="ARBA00023237"/>
    </source>
</evidence>
<dbReference type="OrthoDB" id="5694214at2"/>
<dbReference type="Gene3D" id="1.25.40.390">
    <property type="match status" value="1"/>
</dbReference>
<comment type="subcellular location">
    <subcellularLocation>
        <location evidence="1">Cell outer membrane</location>
    </subcellularLocation>
</comment>
<keyword evidence="9" id="KW-1185">Reference proteome</keyword>
<dbReference type="Pfam" id="PF07980">
    <property type="entry name" value="SusD_RagB"/>
    <property type="match status" value="1"/>
</dbReference>
<feature type="domain" description="SusD-like N-terminal" evidence="7">
    <location>
        <begin position="21"/>
        <end position="218"/>
    </location>
</feature>
<dbReference type="AlphaFoldDB" id="A0A1W2EU90"/>
<evidence type="ECO:0000313" key="8">
    <source>
        <dbReference type="EMBL" id="SMD13277.1"/>
    </source>
</evidence>
<protein>
    <submittedName>
        <fullName evidence="8">Starch-binding associating with outer membrane</fullName>
    </submittedName>
</protein>
<gene>
    <name evidence="8" type="ORF">SAMN04488101_11652</name>
</gene>
<dbReference type="Pfam" id="PF14322">
    <property type="entry name" value="SusD-like_3"/>
    <property type="match status" value="1"/>
</dbReference>
<sequence length="517" mass="58350">MKKIIYILIITAIFPLASCKKFLDVAPTDFLSPLNYYSTEQEVENALTGVYDPLGREAMYGRYLFTTLAYGNDEGLRSALATTTGLEVFNYTPSDGIVGNLWTSCYQGIDRANDLLANISKPKMDETKRNRIRGEALFLRGYYYFLLADNWGDVPLKLSPTVSASDVDIKSSPKMEVFEQILKDMETAEPLVSTATELKFSGRISKTTIEGVMARVCLTMAGSQVNDPGKLNDALKWAEKVVQSKEHSLNPDYKQIFINQSKDIYDVKESMWEIEFYGNGIGSYNETSWVGVWGGILASGPDLQTPGYGYGALYATNKLYNLYTDAADVRRDWNISPYYFTTTKPTNFTATQLYNRYPGKWRREYEVVTPKSKNTSSTNFPVLRYADVLLMLAEAENELNGPTQKAHDALNEVRARAHASEFKGTTVITDKIVFRQVIQDERARELAFEALRDHDLKRWGIFISTMKDLSKNITASYPANLKFLALAGNNIANRHLYLPIPSLELSLNKAIKQNPDW</sequence>
<keyword evidence="3" id="KW-0732">Signal</keyword>
<evidence type="ECO:0000259" key="7">
    <source>
        <dbReference type="Pfam" id="PF14322"/>
    </source>
</evidence>
<dbReference type="Proteomes" id="UP000192678">
    <property type="component" value="Unassembled WGS sequence"/>
</dbReference>
<reference evidence="8 9" key="1">
    <citation type="submission" date="2017-04" db="EMBL/GenBank/DDBJ databases">
        <authorList>
            <person name="Afonso C.L."/>
            <person name="Miller P.J."/>
            <person name="Scott M.A."/>
            <person name="Spackman E."/>
            <person name="Goraichik I."/>
            <person name="Dimitrov K.M."/>
            <person name="Suarez D.L."/>
            <person name="Swayne D.E."/>
        </authorList>
    </citation>
    <scope>NUCLEOTIDE SEQUENCE [LARGE SCALE GENOMIC DNA]</scope>
    <source>
        <strain evidence="8 9">DSM 19625</strain>
    </source>
</reference>
<comment type="similarity">
    <text evidence="2">Belongs to the SusD family.</text>
</comment>
<dbReference type="InterPro" id="IPR011990">
    <property type="entry name" value="TPR-like_helical_dom_sf"/>
</dbReference>
<evidence type="ECO:0000259" key="6">
    <source>
        <dbReference type="Pfam" id="PF07980"/>
    </source>
</evidence>
<accession>A0A1W2EU90</accession>
<dbReference type="InterPro" id="IPR033985">
    <property type="entry name" value="SusD-like_N"/>
</dbReference>
<evidence type="ECO:0000256" key="4">
    <source>
        <dbReference type="ARBA" id="ARBA00023136"/>
    </source>
</evidence>